<sequence>MAEVQQSEKPVTPDNPPSKPARMNWIEMMNYFIGKGKIKRAAIFDLKGKCLASSEKERSIPADEATTIFKYLGTEFKGLTQSHFGLFFGEHRYICFRVTKNTIVGWTKTDFFVGHICQDVLIIAFASIEVEPNFSCIGEVWTFANELRSRMEISAFIG</sequence>
<feature type="region of interest" description="Disordered" evidence="1">
    <location>
        <begin position="1"/>
        <end position="21"/>
    </location>
</feature>
<dbReference type="SUPFAM" id="SSF55770">
    <property type="entry name" value="Profilin (actin-binding protein)"/>
    <property type="match status" value="1"/>
</dbReference>
<evidence type="ECO:0000313" key="2">
    <source>
        <dbReference type="EMBL" id="VDI09801.1"/>
    </source>
</evidence>
<evidence type="ECO:0000256" key="1">
    <source>
        <dbReference type="SAM" id="MobiDB-lite"/>
    </source>
</evidence>
<dbReference type="OrthoDB" id="6149258at2759"/>
<name>A0A8B6CSH3_MYTGA</name>
<dbReference type="GO" id="GO:0003779">
    <property type="term" value="F:actin binding"/>
    <property type="evidence" value="ECO:0007669"/>
    <property type="project" value="InterPro"/>
</dbReference>
<keyword evidence="3" id="KW-1185">Reference proteome</keyword>
<comment type="caution">
    <text evidence="2">The sequence shown here is derived from an EMBL/GenBank/DDBJ whole genome shotgun (WGS) entry which is preliminary data.</text>
</comment>
<dbReference type="Proteomes" id="UP000596742">
    <property type="component" value="Unassembled WGS sequence"/>
</dbReference>
<dbReference type="AlphaFoldDB" id="A0A8B6CSH3"/>
<protein>
    <recommendedName>
        <fullName evidence="4">Profilin</fullName>
    </recommendedName>
</protein>
<evidence type="ECO:0000313" key="3">
    <source>
        <dbReference type="Proteomes" id="UP000596742"/>
    </source>
</evidence>
<gene>
    <name evidence="2" type="ORF">MGAL_10B012236</name>
</gene>
<accession>A0A8B6CSH3</accession>
<dbReference type="EMBL" id="UYJE01002329">
    <property type="protein sequence ID" value="VDI09801.1"/>
    <property type="molecule type" value="Genomic_DNA"/>
</dbReference>
<dbReference type="InterPro" id="IPR036140">
    <property type="entry name" value="PFN_sf"/>
</dbReference>
<reference evidence="2" key="1">
    <citation type="submission" date="2018-11" db="EMBL/GenBank/DDBJ databases">
        <authorList>
            <person name="Alioto T."/>
            <person name="Alioto T."/>
        </authorList>
    </citation>
    <scope>NUCLEOTIDE SEQUENCE</scope>
</reference>
<organism evidence="2 3">
    <name type="scientific">Mytilus galloprovincialis</name>
    <name type="common">Mediterranean mussel</name>
    <dbReference type="NCBI Taxonomy" id="29158"/>
    <lineage>
        <taxon>Eukaryota</taxon>
        <taxon>Metazoa</taxon>
        <taxon>Spiralia</taxon>
        <taxon>Lophotrochozoa</taxon>
        <taxon>Mollusca</taxon>
        <taxon>Bivalvia</taxon>
        <taxon>Autobranchia</taxon>
        <taxon>Pteriomorphia</taxon>
        <taxon>Mytilida</taxon>
        <taxon>Mytiloidea</taxon>
        <taxon>Mytilidae</taxon>
        <taxon>Mytilinae</taxon>
        <taxon>Mytilus</taxon>
    </lineage>
</organism>
<dbReference type="InterPro" id="IPR048278">
    <property type="entry name" value="PFN"/>
</dbReference>
<proteinExistence type="predicted"/>
<dbReference type="Pfam" id="PF00235">
    <property type="entry name" value="Profilin"/>
    <property type="match status" value="1"/>
</dbReference>
<evidence type="ECO:0008006" key="4">
    <source>
        <dbReference type="Google" id="ProtNLM"/>
    </source>
</evidence>
<dbReference type="Gene3D" id="3.30.450.30">
    <property type="entry name" value="Dynein light chain 2a, cytoplasmic"/>
    <property type="match status" value="1"/>
</dbReference>